<organism evidence="3 4">
    <name type="scientific">Linum trigynum</name>
    <dbReference type="NCBI Taxonomy" id="586398"/>
    <lineage>
        <taxon>Eukaryota</taxon>
        <taxon>Viridiplantae</taxon>
        <taxon>Streptophyta</taxon>
        <taxon>Embryophyta</taxon>
        <taxon>Tracheophyta</taxon>
        <taxon>Spermatophyta</taxon>
        <taxon>Magnoliopsida</taxon>
        <taxon>eudicotyledons</taxon>
        <taxon>Gunneridae</taxon>
        <taxon>Pentapetalae</taxon>
        <taxon>rosids</taxon>
        <taxon>fabids</taxon>
        <taxon>Malpighiales</taxon>
        <taxon>Linaceae</taxon>
        <taxon>Linum</taxon>
    </lineage>
</organism>
<dbReference type="AlphaFoldDB" id="A0AAV2F7C4"/>
<evidence type="ECO:0000256" key="2">
    <source>
        <dbReference type="SAM" id="SignalP"/>
    </source>
</evidence>
<evidence type="ECO:0000313" key="4">
    <source>
        <dbReference type="Proteomes" id="UP001497516"/>
    </source>
</evidence>
<dbReference type="EMBL" id="OZ034819">
    <property type="protein sequence ID" value="CAL1393683.1"/>
    <property type="molecule type" value="Genomic_DNA"/>
</dbReference>
<feature type="signal peptide" evidence="2">
    <location>
        <begin position="1"/>
        <end position="24"/>
    </location>
</feature>
<feature type="chain" id="PRO_5043516917" evidence="2">
    <location>
        <begin position="25"/>
        <end position="109"/>
    </location>
</feature>
<reference evidence="3 4" key="1">
    <citation type="submission" date="2024-04" db="EMBL/GenBank/DDBJ databases">
        <authorList>
            <person name="Fracassetti M."/>
        </authorList>
    </citation>
    <scope>NUCLEOTIDE SEQUENCE [LARGE SCALE GENOMIC DNA]</scope>
</reference>
<feature type="transmembrane region" description="Helical" evidence="1">
    <location>
        <begin position="41"/>
        <end position="61"/>
    </location>
</feature>
<keyword evidence="1" id="KW-0472">Membrane</keyword>
<proteinExistence type="predicted"/>
<keyword evidence="4" id="KW-1185">Reference proteome</keyword>
<keyword evidence="2" id="KW-0732">Signal</keyword>
<name>A0AAV2F7C4_9ROSI</name>
<evidence type="ECO:0000313" key="3">
    <source>
        <dbReference type="EMBL" id="CAL1393683.1"/>
    </source>
</evidence>
<protein>
    <submittedName>
        <fullName evidence="3">Uncharacterized protein</fullName>
    </submittedName>
</protein>
<sequence length="109" mass="11553">MMISTAILLCFLLASSALFRRADGGFIPDFLKSGWEQQHELLVMAAPLVGMMLLVLVCLVGRECNRADRERKAAAVARTAALANHGVIMRAAPAAVAATGNGGFVGRRV</sequence>
<evidence type="ECO:0000256" key="1">
    <source>
        <dbReference type="SAM" id="Phobius"/>
    </source>
</evidence>
<gene>
    <name evidence="3" type="ORF">LTRI10_LOCUS34243</name>
</gene>
<dbReference type="Proteomes" id="UP001497516">
    <property type="component" value="Chromosome 6"/>
</dbReference>
<accession>A0AAV2F7C4</accession>
<keyword evidence="1" id="KW-0812">Transmembrane</keyword>
<keyword evidence="1" id="KW-1133">Transmembrane helix</keyword>